<name>A0A0R1SDX7_9LACO</name>
<proteinExistence type="predicted"/>
<evidence type="ECO:0000259" key="3">
    <source>
        <dbReference type="PROSITE" id="PS50977"/>
    </source>
</evidence>
<evidence type="ECO:0000313" key="5">
    <source>
        <dbReference type="Proteomes" id="UP000051647"/>
    </source>
</evidence>
<dbReference type="AlphaFoldDB" id="A0A0R1SDX7"/>
<dbReference type="InterPro" id="IPR001647">
    <property type="entry name" value="HTH_TetR"/>
</dbReference>
<comment type="caution">
    <text evidence="4">The sequence shown here is derived from an EMBL/GenBank/DDBJ whole genome shotgun (WGS) entry which is preliminary data.</text>
</comment>
<protein>
    <recommendedName>
        <fullName evidence="3">HTH tetR-type domain-containing protein</fullName>
    </recommendedName>
</protein>
<dbReference type="InterPro" id="IPR050624">
    <property type="entry name" value="HTH-type_Tx_Regulator"/>
</dbReference>
<sequence length="203" mass="23634">MEDFHGNKHKTDRRTIYTLNVIKDAFLKLIEQMPYNQIKVTELCREAGITRSTFYSHYDNLTDVLNELLDEALLFTNTTEPQPPVDENISIDTLKENESLLPACQRIADSPKYHNLLMDSSLSDYIIGRIIKHEKTRTVPSIQKRTGLDESQAELLFIYAIHGSFAINKKHHFIKNEAWYRDLQVLNQFTSGGYKTFQKNKEH</sequence>
<dbReference type="PANTHER" id="PTHR43479">
    <property type="entry name" value="ACREF/ENVCD OPERON REPRESSOR-RELATED"/>
    <property type="match status" value="1"/>
</dbReference>
<dbReference type="STRING" id="1423815.FC27_GL000319"/>
<dbReference type="InterPro" id="IPR009057">
    <property type="entry name" value="Homeodomain-like_sf"/>
</dbReference>
<dbReference type="SUPFAM" id="SSF46689">
    <property type="entry name" value="Homeodomain-like"/>
    <property type="match status" value="1"/>
</dbReference>
<dbReference type="GO" id="GO:0003677">
    <property type="term" value="F:DNA binding"/>
    <property type="evidence" value="ECO:0007669"/>
    <property type="project" value="UniProtKB-UniRule"/>
</dbReference>
<keyword evidence="5" id="KW-1185">Reference proteome</keyword>
<dbReference type="Gene3D" id="1.10.357.10">
    <property type="entry name" value="Tetracycline Repressor, domain 2"/>
    <property type="match status" value="1"/>
</dbReference>
<dbReference type="EMBL" id="AZFA01000010">
    <property type="protein sequence ID" value="KRL66873.1"/>
    <property type="molecule type" value="Genomic_DNA"/>
</dbReference>
<dbReference type="PROSITE" id="PS50977">
    <property type="entry name" value="HTH_TETR_2"/>
    <property type="match status" value="1"/>
</dbReference>
<feature type="DNA-binding region" description="H-T-H motif" evidence="2">
    <location>
        <begin position="39"/>
        <end position="58"/>
    </location>
</feature>
<keyword evidence="1 2" id="KW-0238">DNA-binding</keyword>
<dbReference type="Proteomes" id="UP000051647">
    <property type="component" value="Unassembled WGS sequence"/>
</dbReference>
<gene>
    <name evidence="4" type="ORF">FC27_GL000319</name>
</gene>
<evidence type="ECO:0000256" key="2">
    <source>
        <dbReference type="PROSITE-ProRule" id="PRU00335"/>
    </source>
</evidence>
<accession>A0A0R1SDX7</accession>
<dbReference type="eggNOG" id="COG1309">
    <property type="taxonomic scope" value="Bacteria"/>
</dbReference>
<dbReference type="RefSeq" id="WP_010624597.1">
    <property type="nucleotide sequence ID" value="NZ_AZFA01000010.1"/>
</dbReference>
<evidence type="ECO:0000256" key="1">
    <source>
        <dbReference type="ARBA" id="ARBA00023125"/>
    </source>
</evidence>
<organism evidence="4 5">
    <name type="scientific">Companilactobacillus versmoldensis DSM 14857 = KCTC 3814</name>
    <dbReference type="NCBI Taxonomy" id="1423815"/>
    <lineage>
        <taxon>Bacteria</taxon>
        <taxon>Bacillati</taxon>
        <taxon>Bacillota</taxon>
        <taxon>Bacilli</taxon>
        <taxon>Lactobacillales</taxon>
        <taxon>Lactobacillaceae</taxon>
        <taxon>Companilactobacillus</taxon>
    </lineage>
</organism>
<reference evidence="4 5" key="1">
    <citation type="journal article" date="2015" name="Genome Announc.">
        <title>Expanding the biotechnology potential of lactobacilli through comparative genomics of 213 strains and associated genera.</title>
        <authorList>
            <person name="Sun Z."/>
            <person name="Harris H.M."/>
            <person name="McCann A."/>
            <person name="Guo C."/>
            <person name="Argimon S."/>
            <person name="Zhang W."/>
            <person name="Yang X."/>
            <person name="Jeffery I.B."/>
            <person name="Cooney J.C."/>
            <person name="Kagawa T.F."/>
            <person name="Liu W."/>
            <person name="Song Y."/>
            <person name="Salvetti E."/>
            <person name="Wrobel A."/>
            <person name="Rasinkangas P."/>
            <person name="Parkhill J."/>
            <person name="Rea M.C."/>
            <person name="O'Sullivan O."/>
            <person name="Ritari J."/>
            <person name="Douillard F.P."/>
            <person name="Paul Ross R."/>
            <person name="Yang R."/>
            <person name="Briner A.E."/>
            <person name="Felis G.E."/>
            <person name="de Vos W.M."/>
            <person name="Barrangou R."/>
            <person name="Klaenhammer T.R."/>
            <person name="Caufield P.W."/>
            <person name="Cui Y."/>
            <person name="Zhang H."/>
            <person name="O'Toole P.W."/>
        </authorList>
    </citation>
    <scope>NUCLEOTIDE SEQUENCE [LARGE SCALE GENOMIC DNA]</scope>
    <source>
        <strain evidence="4 5">DSM 14857</strain>
    </source>
</reference>
<feature type="domain" description="HTH tetR-type" evidence="3">
    <location>
        <begin position="16"/>
        <end position="76"/>
    </location>
</feature>
<dbReference type="PANTHER" id="PTHR43479:SF7">
    <property type="entry name" value="TETR-FAMILY TRANSCRIPTIONAL REGULATOR"/>
    <property type="match status" value="1"/>
</dbReference>
<dbReference type="PATRIC" id="fig|1423815.3.peg.324"/>
<evidence type="ECO:0000313" key="4">
    <source>
        <dbReference type="EMBL" id="KRL66873.1"/>
    </source>
</evidence>